<evidence type="ECO:0000313" key="3">
    <source>
        <dbReference type="Proteomes" id="UP001216638"/>
    </source>
</evidence>
<evidence type="ECO:0000313" key="2">
    <source>
        <dbReference type="EMBL" id="WFC94640.1"/>
    </source>
</evidence>
<accession>A0AAF0DR89</accession>
<dbReference type="AlphaFoldDB" id="A0AAF0DR89"/>
<keyword evidence="3" id="KW-1185">Reference proteome</keyword>
<dbReference type="EMBL" id="CP119951">
    <property type="protein sequence ID" value="WFC94640.1"/>
    <property type="molecule type" value="Genomic_DNA"/>
</dbReference>
<evidence type="ECO:0000256" key="1">
    <source>
        <dbReference type="SAM" id="MobiDB-lite"/>
    </source>
</evidence>
<feature type="compositionally biased region" description="Low complexity" evidence="1">
    <location>
        <begin position="164"/>
        <end position="190"/>
    </location>
</feature>
<gene>
    <name evidence="2" type="ORF">MBRA1_001274</name>
</gene>
<organism evidence="2 3">
    <name type="scientific">Malassezia brasiliensis</name>
    <dbReference type="NCBI Taxonomy" id="1821822"/>
    <lineage>
        <taxon>Eukaryota</taxon>
        <taxon>Fungi</taxon>
        <taxon>Dikarya</taxon>
        <taxon>Basidiomycota</taxon>
        <taxon>Ustilaginomycotina</taxon>
        <taxon>Malasseziomycetes</taxon>
        <taxon>Malasseziales</taxon>
        <taxon>Malasseziaceae</taxon>
        <taxon>Malassezia</taxon>
    </lineage>
</organism>
<feature type="region of interest" description="Disordered" evidence="1">
    <location>
        <begin position="1"/>
        <end position="340"/>
    </location>
</feature>
<feature type="compositionally biased region" description="Low complexity" evidence="1">
    <location>
        <begin position="101"/>
        <end position="112"/>
    </location>
</feature>
<sequence>MDSAAATGSRERPAGFVPLLDTTPGTRPATPRAPFMPSPRKRAKGTPQKLRVPLRETALTNDGARARNLRSPVLSKPVAAMEEQEDETEEVHAPPAPPPSRMTQARADAARAASRRTAERTPLAATAKPGEHTPFTRAESPGKSMAPGYVRSPSPRTLSDDRTTLLTRSKTPGPTRTAATPGPSARAAAGIVRIASPPRHESTPRTGALDVFSGTAPAATPSSSGTSPARRTVRPAGPRPATAMSPTRSALGTAPPRPGTSMATVARSPVRIVSGERSEAPRVRTASPERSAPLSAAPRPLRAKITDGVPRRTKREAPFAPPAAGPSRAPTALGTVSPTRAAPAAALAPRALPQAAERVDVDAVAEELGESSFLLDDDDVDAGADGSDSVLVHVRYVYTH</sequence>
<feature type="compositionally biased region" description="Low complexity" evidence="1">
    <location>
        <begin position="213"/>
        <end position="230"/>
    </location>
</feature>
<protein>
    <submittedName>
        <fullName evidence="2">Uncharacterized protein</fullName>
    </submittedName>
</protein>
<proteinExistence type="predicted"/>
<name>A0AAF0DR89_9BASI</name>
<dbReference type="Proteomes" id="UP001216638">
    <property type="component" value="Chromosome 1"/>
</dbReference>
<feature type="compositionally biased region" description="Low complexity" evidence="1">
    <location>
        <begin position="286"/>
        <end position="300"/>
    </location>
</feature>
<feature type="compositionally biased region" description="Low complexity" evidence="1">
    <location>
        <begin position="22"/>
        <end position="33"/>
    </location>
</feature>
<reference evidence="2" key="1">
    <citation type="submission" date="2023-03" db="EMBL/GenBank/DDBJ databases">
        <title>Mating type loci evolution in Malassezia.</title>
        <authorList>
            <person name="Coelho M.A."/>
        </authorList>
    </citation>
    <scope>NUCLEOTIDE SEQUENCE</scope>
    <source>
        <strain evidence="2">CBS 14135</strain>
    </source>
</reference>